<protein>
    <submittedName>
        <fullName evidence="2">Uncharacterized protein</fullName>
    </submittedName>
</protein>
<name>A0A1M5MLM8_9FIRM</name>
<dbReference type="RefSeq" id="WP_073124848.1">
    <property type="nucleotide sequence ID" value="NZ_BAABCH010000024.1"/>
</dbReference>
<dbReference type="OrthoDB" id="1757644at2"/>
<evidence type="ECO:0000313" key="2">
    <source>
        <dbReference type="EMBL" id="SHG78171.1"/>
    </source>
</evidence>
<keyword evidence="1" id="KW-0812">Transmembrane</keyword>
<keyword evidence="3" id="KW-1185">Reference proteome</keyword>
<accession>A0A1M5MLM8</accession>
<organism evidence="2 3">
    <name type="scientific">Asaccharospora irregularis DSM 2635</name>
    <dbReference type="NCBI Taxonomy" id="1121321"/>
    <lineage>
        <taxon>Bacteria</taxon>
        <taxon>Bacillati</taxon>
        <taxon>Bacillota</taxon>
        <taxon>Clostridia</taxon>
        <taxon>Peptostreptococcales</taxon>
        <taxon>Peptostreptococcaceae</taxon>
        <taxon>Asaccharospora</taxon>
    </lineage>
</organism>
<proteinExistence type="predicted"/>
<feature type="transmembrane region" description="Helical" evidence="1">
    <location>
        <begin position="54"/>
        <end position="83"/>
    </location>
</feature>
<dbReference type="STRING" id="1121321.SAMN04488530_10765"/>
<dbReference type="AlphaFoldDB" id="A0A1M5MLM8"/>
<sequence>MIDGIIKLFYSEVVKVKMRNLPSGEYALRDEYKDLQNVTLKIDSILLKFMKLMLAFLILIFSFKISTILGLGIFLIEFAYIAYKRNMEKEIKKQIENFKNNIEVSKINFVGESAKTGLNVLFILLIIGIITSFNWSIVSCFIVVFLFTMKDIYSNIK</sequence>
<dbReference type="EMBL" id="FQWX01000007">
    <property type="protein sequence ID" value="SHG78171.1"/>
    <property type="molecule type" value="Genomic_DNA"/>
</dbReference>
<reference evidence="3" key="1">
    <citation type="submission" date="2016-11" db="EMBL/GenBank/DDBJ databases">
        <authorList>
            <person name="Varghese N."/>
            <person name="Submissions S."/>
        </authorList>
    </citation>
    <scope>NUCLEOTIDE SEQUENCE [LARGE SCALE GENOMIC DNA]</scope>
    <source>
        <strain evidence="3">DSM 2635</strain>
    </source>
</reference>
<keyword evidence="1" id="KW-1133">Transmembrane helix</keyword>
<keyword evidence="1" id="KW-0472">Membrane</keyword>
<evidence type="ECO:0000313" key="3">
    <source>
        <dbReference type="Proteomes" id="UP000243255"/>
    </source>
</evidence>
<evidence type="ECO:0000256" key="1">
    <source>
        <dbReference type="SAM" id="Phobius"/>
    </source>
</evidence>
<gene>
    <name evidence="2" type="ORF">SAMN04488530_10765</name>
</gene>
<feature type="transmembrane region" description="Helical" evidence="1">
    <location>
        <begin position="120"/>
        <end position="147"/>
    </location>
</feature>
<dbReference type="Proteomes" id="UP000243255">
    <property type="component" value="Unassembled WGS sequence"/>
</dbReference>